<feature type="region of interest" description="Disordered" evidence="1">
    <location>
        <begin position="230"/>
        <end position="250"/>
    </location>
</feature>
<evidence type="ECO:0000313" key="2">
    <source>
        <dbReference type="EMBL" id="KAJ7783922.1"/>
    </source>
</evidence>
<name>A0AAD7P1I2_9AGAR</name>
<protein>
    <submittedName>
        <fullName evidence="2">Uncharacterized protein</fullName>
    </submittedName>
</protein>
<gene>
    <name evidence="2" type="ORF">DFH07DRAFT_764292</name>
</gene>
<dbReference type="Proteomes" id="UP001215280">
    <property type="component" value="Unassembled WGS sequence"/>
</dbReference>
<organism evidence="2 3">
    <name type="scientific">Mycena maculata</name>
    <dbReference type="NCBI Taxonomy" id="230809"/>
    <lineage>
        <taxon>Eukaryota</taxon>
        <taxon>Fungi</taxon>
        <taxon>Dikarya</taxon>
        <taxon>Basidiomycota</taxon>
        <taxon>Agaricomycotina</taxon>
        <taxon>Agaricomycetes</taxon>
        <taxon>Agaricomycetidae</taxon>
        <taxon>Agaricales</taxon>
        <taxon>Marasmiineae</taxon>
        <taxon>Mycenaceae</taxon>
        <taxon>Mycena</taxon>
    </lineage>
</organism>
<sequence length="484" mass="53235">MREAVLSGKSLNNRQAAQGYAHTYFDTAGADLAKLAVYPSDDEMVRASEEAAAECESLIALLGITPGQLYEHVPAVLPGIGSWLPDEGPEPETENEDEEFDNVDLLVISEAEELQALIDAEERPDARMRSARQDREIMSLTCASIAVTVDEHMRVQKLHEPDDELAEEIVGDGYITLQETLASITTPLPPVQLPSEVSKPFGRGPITSFENLDFKALVRLRKEHQTRQAANCARVKHASSEDDSSVAAEESTRRQILRKFHEILKEDQGRGVGTAVEREARWHTDTKPTVGNSANAALAATTLATKVATRRKKLFKDAKLAAQYLTVVENAGMNNFKKLAIGDFGIIWTESGLRVGKVEALYSKGGGKNGKHGAVSEHHNISAFSHIGVQVFELVFARQFRTIPQAASILQTYQFRLLPPFTFLCRLTSKPTVTPVGLELTVDDAGLFKDLSLQIKCLNDAVKKSRSRKKATEPDDDEDIDEDS</sequence>
<feature type="compositionally biased region" description="Acidic residues" evidence="1">
    <location>
        <begin position="474"/>
        <end position="484"/>
    </location>
</feature>
<comment type="caution">
    <text evidence="2">The sequence shown here is derived from an EMBL/GenBank/DDBJ whole genome shotgun (WGS) entry which is preliminary data.</text>
</comment>
<evidence type="ECO:0000313" key="3">
    <source>
        <dbReference type="Proteomes" id="UP001215280"/>
    </source>
</evidence>
<proteinExistence type="predicted"/>
<evidence type="ECO:0000256" key="1">
    <source>
        <dbReference type="SAM" id="MobiDB-lite"/>
    </source>
</evidence>
<feature type="region of interest" description="Disordered" evidence="1">
    <location>
        <begin position="462"/>
        <end position="484"/>
    </location>
</feature>
<keyword evidence="3" id="KW-1185">Reference proteome</keyword>
<dbReference type="AlphaFoldDB" id="A0AAD7P1I2"/>
<accession>A0AAD7P1I2</accession>
<dbReference type="EMBL" id="JARJLG010000002">
    <property type="protein sequence ID" value="KAJ7783922.1"/>
    <property type="molecule type" value="Genomic_DNA"/>
</dbReference>
<reference evidence="2" key="1">
    <citation type="submission" date="2023-03" db="EMBL/GenBank/DDBJ databases">
        <title>Massive genome expansion in bonnet fungi (Mycena s.s.) driven by repeated elements and novel gene families across ecological guilds.</title>
        <authorList>
            <consortium name="Lawrence Berkeley National Laboratory"/>
            <person name="Harder C.B."/>
            <person name="Miyauchi S."/>
            <person name="Viragh M."/>
            <person name="Kuo A."/>
            <person name="Thoen E."/>
            <person name="Andreopoulos B."/>
            <person name="Lu D."/>
            <person name="Skrede I."/>
            <person name="Drula E."/>
            <person name="Henrissat B."/>
            <person name="Morin E."/>
            <person name="Kohler A."/>
            <person name="Barry K."/>
            <person name="LaButti K."/>
            <person name="Morin E."/>
            <person name="Salamov A."/>
            <person name="Lipzen A."/>
            <person name="Mereny Z."/>
            <person name="Hegedus B."/>
            <person name="Baldrian P."/>
            <person name="Stursova M."/>
            <person name="Weitz H."/>
            <person name="Taylor A."/>
            <person name="Grigoriev I.V."/>
            <person name="Nagy L.G."/>
            <person name="Martin F."/>
            <person name="Kauserud H."/>
        </authorList>
    </citation>
    <scope>NUCLEOTIDE SEQUENCE</scope>
    <source>
        <strain evidence="2">CBHHK188m</strain>
    </source>
</reference>